<proteinExistence type="predicted"/>
<comment type="caution">
    <text evidence="1">The sequence shown here is derived from an EMBL/GenBank/DDBJ whole genome shotgun (WGS) entry which is preliminary data.</text>
</comment>
<name>A0ABW9MXR0_9FIRM</name>
<gene>
    <name evidence="1" type="ORF">ACCQ40_07395</name>
</gene>
<sequence length="142" mass="16390">MPFDRRNYPNSMKNLDKEVRDKAIDITNAMLKEGYDEDNAIPIAISQAKDWVNDASNEELKEIRKKDLKDHKKSASKSGARLQDADVEVSYNYDEEKWQVKSKKASQVEGYYDSKKEAIARAEEIAENRESKVITKTKEESK</sequence>
<evidence type="ECO:0000313" key="2">
    <source>
        <dbReference type="Proteomes" id="UP001638015"/>
    </source>
</evidence>
<dbReference type="EMBL" id="JBGMEH010000008">
    <property type="protein sequence ID" value="MFO3716579.1"/>
    <property type="molecule type" value="Genomic_DNA"/>
</dbReference>
<reference evidence="1 2" key="1">
    <citation type="journal article" date="2025" name="Anaerobe">
        <title>Description of Anaerococcus kampingiae sp. nov., Anaerococcus groningensis sp. nov., Anaerococcus martiniensis sp. nov., and Anaerococcus cruorum sp. nov., isolated from human clinical specimens.</title>
        <authorList>
            <person name="Boiten K.E."/>
            <person name="Meijer J."/>
            <person name="van Wezel E.M."/>
            <person name="Veloo A.C.M."/>
        </authorList>
    </citation>
    <scope>NUCLEOTIDE SEQUENCE [LARGE SCALE GENOMIC DNA]</scope>
    <source>
        <strain evidence="1 2">ENR1039</strain>
    </source>
</reference>
<organism evidence="1 2">
    <name type="scientific">Anaerococcus cruorum</name>
    <dbReference type="NCBI Taxonomy" id="3115617"/>
    <lineage>
        <taxon>Bacteria</taxon>
        <taxon>Bacillati</taxon>
        <taxon>Bacillota</taxon>
        <taxon>Tissierellia</taxon>
        <taxon>Tissierellales</taxon>
        <taxon>Peptoniphilaceae</taxon>
        <taxon>Anaerococcus</taxon>
    </lineage>
</organism>
<dbReference type="RefSeq" id="WP_410033220.1">
    <property type="nucleotide sequence ID" value="NZ_JBGMEH010000008.1"/>
</dbReference>
<dbReference type="InterPro" id="IPR018691">
    <property type="entry name" value="DUF2188"/>
</dbReference>
<evidence type="ECO:0000313" key="1">
    <source>
        <dbReference type="EMBL" id="MFO3716579.1"/>
    </source>
</evidence>
<protein>
    <submittedName>
        <fullName evidence="1">DUF2188 domain-containing protein</fullName>
    </submittedName>
</protein>
<dbReference type="Pfam" id="PF09954">
    <property type="entry name" value="DUF2188"/>
    <property type="match status" value="1"/>
</dbReference>
<keyword evidence="2" id="KW-1185">Reference proteome</keyword>
<dbReference type="Proteomes" id="UP001638015">
    <property type="component" value="Unassembled WGS sequence"/>
</dbReference>
<accession>A0ABW9MXR0</accession>